<keyword evidence="2" id="KW-0472">Membrane</keyword>
<dbReference type="Proteomes" id="UP001500804">
    <property type="component" value="Unassembled WGS sequence"/>
</dbReference>
<organism evidence="3 4">
    <name type="scientific">Pseudonocardia adelaidensis</name>
    <dbReference type="NCBI Taxonomy" id="648754"/>
    <lineage>
        <taxon>Bacteria</taxon>
        <taxon>Bacillati</taxon>
        <taxon>Actinomycetota</taxon>
        <taxon>Actinomycetes</taxon>
        <taxon>Pseudonocardiales</taxon>
        <taxon>Pseudonocardiaceae</taxon>
        <taxon>Pseudonocardia</taxon>
    </lineage>
</organism>
<proteinExistence type="predicted"/>
<feature type="transmembrane region" description="Helical" evidence="2">
    <location>
        <begin position="43"/>
        <end position="64"/>
    </location>
</feature>
<accession>A0ABP9NNB7</accession>
<protein>
    <recommendedName>
        <fullName evidence="5">Integral membrane protein</fullName>
    </recommendedName>
</protein>
<gene>
    <name evidence="3" type="ORF">GCM10023320_40630</name>
</gene>
<reference evidence="4" key="1">
    <citation type="journal article" date="2019" name="Int. J. Syst. Evol. Microbiol.">
        <title>The Global Catalogue of Microorganisms (GCM) 10K type strain sequencing project: providing services to taxonomists for standard genome sequencing and annotation.</title>
        <authorList>
            <consortium name="The Broad Institute Genomics Platform"/>
            <consortium name="The Broad Institute Genome Sequencing Center for Infectious Disease"/>
            <person name="Wu L."/>
            <person name="Ma J."/>
        </authorList>
    </citation>
    <scope>NUCLEOTIDE SEQUENCE [LARGE SCALE GENOMIC DNA]</scope>
    <source>
        <strain evidence="4">JCM 18302</strain>
    </source>
</reference>
<name>A0ABP9NNB7_9PSEU</name>
<feature type="region of interest" description="Disordered" evidence="1">
    <location>
        <begin position="94"/>
        <end position="114"/>
    </location>
</feature>
<keyword evidence="2" id="KW-1133">Transmembrane helix</keyword>
<evidence type="ECO:0000313" key="3">
    <source>
        <dbReference type="EMBL" id="GAA5125779.1"/>
    </source>
</evidence>
<sequence>MSDVLTTVLLAFAAGFCAGNGLPYFVAGSTGDGGNPGPFGESAVLNVVVGSAMFVVAMICWQFAVVPADPMPGYAAAAAGVLVVGLIHARNWRNNPWPWRKTKASPEGDQPAST</sequence>
<evidence type="ECO:0000313" key="4">
    <source>
        <dbReference type="Proteomes" id="UP001500804"/>
    </source>
</evidence>
<keyword evidence="2" id="KW-0812">Transmembrane</keyword>
<dbReference type="EMBL" id="BAABJO010000014">
    <property type="protein sequence ID" value="GAA5125779.1"/>
    <property type="molecule type" value="Genomic_DNA"/>
</dbReference>
<keyword evidence="4" id="KW-1185">Reference proteome</keyword>
<evidence type="ECO:0000256" key="2">
    <source>
        <dbReference type="SAM" id="Phobius"/>
    </source>
</evidence>
<comment type="caution">
    <text evidence="3">The sequence shown here is derived from an EMBL/GenBank/DDBJ whole genome shotgun (WGS) entry which is preliminary data.</text>
</comment>
<feature type="transmembrane region" description="Helical" evidence="2">
    <location>
        <begin position="71"/>
        <end position="89"/>
    </location>
</feature>
<evidence type="ECO:0000256" key="1">
    <source>
        <dbReference type="SAM" id="MobiDB-lite"/>
    </source>
</evidence>
<evidence type="ECO:0008006" key="5">
    <source>
        <dbReference type="Google" id="ProtNLM"/>
    </source>
</evidence>